<reference evidence="2 3" key="1">
    <citation type="submission" date="2014-07" db="EMBL/GenBank/DDBJ databases">
        <title>Genome of Flavobacterium reichenbachii LMG 25512.</title>
        <authorList>
            <person name="Stropko S.J."/>
            <person name="Pipes S.E."/>
            <person name="Newman J.D."/>
        </authorList>
    </citation>
    <scope>NUCLEOTIDE SEQUENCE [LARGE SCALE GENOMIC DNA]</scope>
    <source>
        <strain evidence="2 3">LMG 25512</strain>
    </source>
</reference>
<name>A0A085ZJC4_9FLAO</name>
<dbReference type="AlphaFoldDB" id="A0A085ZJC4"/>
<proteinExistence type="predicted"/>
<accession>A0A085ZJC4</accession>
<protein>
    <submittedName>
        <fullName evidence="2">Uncharacterized protein</fullName>
    </submittedName>
</protein>
<dbReference type="OrthoDB" id="1495754at2"/>
<evidence type="ECO:0000313" key="3">
    <source>
        <dbReference type="Proteomes" id="UP000028715"/>
    </source>
</evidence>
<dbReference type="EMBL" id="JPRL01000001">
    <property type="protein sequence ID" value="KFF04538.1"/>
    <property type="molecule type" value="Genomic_DNA"/>
</dbReference>
<keyword evidence="1" id="KW-0472">Membrane</keyword>
<keyword evidence="1" id="KW-1133">Transmembrane helix</keyword>
<evidence type="ECO:0000256" key="1">
    <source>
        <dbReference type="SAM" id="Phobius"/>
    </source>
</evidence>
<keyword evidence="3" id="KW-1185">Reference proteome</keyword>
<feature type="transmembrane region" description="Helical" evidence="1">
    <location>
        <begin position="6"/>
        <end position="28"/>
    </location>
</feature>
<sequence>MSTKKILISFGLITISLIVLFFVFLIGITTDFLSDKIEDADIVKCKEIVTIIERNKAFIKDSISKDADGDGECIRYFIENEKDIDKLFSKISQTDKQRFNELIKSKFCEYVEIGEPKNCIMFCMKTSNHNWSIIGKYKKMFIIYEKTPRCNCKDSPIGDPNYAEYVKKLSDNWYQTKVRISRRHFGC</sequence>
<comment type="caution">
    <text evidence="2">The sequence shown here is derived from an EMBL/GenBank/DDBJ whole genome shotgun (WGS) entry which is preliminary data.</text>
</comment>
<dbReference type="STRING" id="362418.IW19_02900"/>
<organism evidence="2 3">
    <name type="scientific">Flavobacterium reichenbachii</name>
    <dbReference type="NCBI Taxonomy" id="362418"/>
    <lineage>
        <taxon>Bacteria</taxon>
        <taxon>Pseudomonadati</taxon>
        <taxon>Bacteroidota</taxon>
        <taxon>Flavobacteriia</taxon>
        <taxon>Flavobacteriales</taxon>
        <taxon>Flavobacteriaceae</taxon>
        <taxon>Flavobacterium</taxon>
    </lineage>
</organism>
<dbReference type="Proteomes" id="UP000028715">
    <property type="component" value="Unassembled WGS sequence"/>
</dbReference>
<dbReference type="RefSeq" id="WP_035680935.1">
    <property type="nucleotide sequence ID" value="NZ_JPRL01000001.1"/>
</dbReference>
<keyword evidence="1" id="KW-0812">Transmembrane</keyword>
<evidence type="ECO:0000313" key="2">
    <source>
        <dbReference type="EMBL" id="KFF04538.1"/>
    </source>
</evidence>
<dbReference type="eggNOG" id="ENOG50311YI">
    <property type="taxonomic scope" value="Bacteria"/>
</dbReference>
<gene>
    <name evidence="2" type="ORF">IW19_02900</name>
</gene>